<comment type="caution">
    <text evidence="2">The sequence shown here is derived from an EMBL/GenBank/DDBJ whole genome shotgun (WGS) entry which is preliminary data.</text>
</comment>
<proteinExistence type="predicted"/>
<keyword evidence="1" id="KW-0732">Signal</keyword>
<name>A0ABW8K4Y6_9GAMM</name>
<protein>
    <submittedName>
        <fullName evidence="2">DUF1190 domain-containing protein</fullName>
    </submittedName>
</protein>
<dbReference type="Pfam" id="PF06693">
    <property type="entry name" value="DUF1190"/>
    <property type="match status" value="1"/>
</dbReference>
<sequence>MKRSRTAALLLMGAVPLALTACSGDDEATREGLYTSVDACVAQTQDRVTCEEASNKAKQEAAEKGPHYATREECAAGGYDWDRCEERRDSSGHSFFGPMMTGFFLSQMMRNGSPMAGFTGGPAFRDANGQWKRPDPGGSGGGYAGGGVYRSGGSPAMVPVTAAPDRAVTVSRGGFGGVRGGS</sequence>
<dbReference type="EMBL" id="JADIKD010000009">
    <property type="protein sequence ID" value="MFK2917226.1"/>
    <property type="molecule type" value="Genomic_DNA"/>
</dbReference>
<evidence type="ECO:0000256" key="1">
    <source>
        <dbReference type="SAM" id="SignalP"/>
    </source>
</evidence>
<accession>A0ABW8K4Y6</accession>
<keyword evidence="3" id="KW-1185">Reference proteome</keyword>
<evidence type="ECO:0000313" key="2">
    <source>
        <dbReference type="EMBL" id="MFK2917226.1"/>
    </source>
</evidence>
<dbReference type="PROSITE" id="PS51257">
    <property type="entry name" value="PROKAR_LIPOPROTEIN"/>
    <property type="match status" value="1"/>
</dbReference>
<dbReference type="RefSeq" id="WP_379985340.1">
    <property type="nucleotide sequence ID" value="NZ_JADIKD010000009.1"/>
</dbReference>
<organism evidence="2 3">
    <name type="scientific">Dyella koreensis</name>
    <dbReference type="NCBI Taxonomy" id="311235"/>
    <lineage>
        <taxon>Bacteria</taxon>
        <taxon>Pseudomonadati</taxon>
        <taxon>Pseudomonadota</taxon>
        <taxon>Gammaproteobacteria</taxon>
        <taxon>Lysobacterales</taxon>
        <taxon>Rhodanobacteraceae</taxon>
        <taxon>Dyella</taxon>
    </lineage>
</organism>
<gene>
    <name evidence="2" type="ORF">ISS97_08120</name>
</gene>
<feature type="signal peptide" evidence="1">
    <location>
        <begin position="1"/>
        <end position="20"/>
    </location>
</feature>
<evidence type="ECO:0000313" key="3">
    <source>
        <dbReference type="Proteomes" id="UP001620408"/>
    </source>
</evidence>
<feature type="chain" id="PRO_5047110407" evidence="1">
    <location>
        <begin position="21"/>
        <end position="182"/>
    </location>
</feature>
<dbReference type="InterPro" id="IPR009576">
    <property type="entry name" value="Biofilm_formation_YgiB"/>
</dbReference>
<dbReference type="Proteomes" id="UP001620408">
    <property type="component" value="Unassembled WGS sequence"/>
</dbReference>
<reference evidence="2 3" key="1">
    <citation type="submission" date="2020-10" db="EMBL/GenBank/DDBJ databases">
        <title>Phylogeny of dyella-like bacteria.</title>
        <authorList>
            <person name="Fu J."/>
        </authorList>
    </citation>
    <scope>NUCLEOTIDE SEQUENCE [LARGE SCALE GENOMIC DNA]</scope>
    <source>
        <strain evidence="2 3">BB4</strain>
    </source>
</reference>